<organism evidence="6 7">
    <name type="scientific">Aromia moschata</name>
    <dbReference type="NCBI Taxonomy" id="1265417"/>
    <lineage>
        <taxon>Eukaryota</taxon>
        <taxon>Metazoa</taxon>
        <taxon>Ecdysozoa</taxon>
        <taxon>Arthropoda</taxon>
        <taxon>Hexapoda</taxon>
        <taxon>Insecta</taxon>
        <taxon>Pterygota</taxon>
        <taxon>Neoptera</taxon>
        <taxon>Endopterygota</taxon>
        <taxon>Coleoptera</taxon>
        <taxon>Polyphaga</taxon>
        <taxon>Cucujiformia</taxon>
        <taxon>Chrysomeloidea</taxon>
        <taxon>Cerambycidae</taxon>
        <taxon>Cerambycinae</taxon>
        <taxon>Callichromatini</taxon>
        <taxon>Aromia</taxon>
    </lineage>
</organism>
<dbReference type="Pfam" id="PF00104">
    <property type="entry name" value="Hormone_recep"/>
    <property type="match status" value="1"/>
</dbReference>
<dbReference type="InterPro" id="IPR035500">
    <property type="entry name" value="NHR-like_dom_sf"/>
</dbReference>
<dbReference type="PANTHER" id="PTHR24083">
    <property type="entry name" value="NUCLEAR HORMONE RECEPTOR"/>
    <property type="match status" value="1"/>
</dbReference>
<evidence type="ECO:0000256" key="2">
    <source>
        <dbReference type="ARBA" id="ARBA00023163"/>
    </source>
</evidence>
<dbReference type="SUPFAM" id="SSF48508">
    <property type="entry name" value="Nuclear receptor ligand-binding domain"/>
    <property type="match status" value="1"/>
</dbReference>
<proteinExistence type="predicted"/>
<feature type="domain" description="NR LBD" evidence="5">
    <location>
        <begin position="32"/>
        <end position="145"/>
    </location>
</feature>
<evidence type="ECO:0000259" key="5">
    <source>
        <dbReference type="PROSITE" id="PS51843"/>
    </source>
</evidence>
<accession>A0AAV8YQU8</accession>
<dbReference type="Gene3D" id="1.10.565.10">
    <property type="entry name" value="Retinoid X Receptor"/>
    <property type="match status" value="1"/>
</dbReference>
<evidence type="ECO:0000313" key="6">
    <source>
        <dbReference type="EMBL" id="KAJ8953756.1"/>
    </source>
</evidence>
<feature type="signal peptide" evidence="4">
    <location>
        <begin position="1"/>
        <end position="19"/>
    </location>
</feature>
<dbReference type="PROSITE" id="PS51843">
    <property type="entry name" value="NR_LBD"/>
    <property type="match status" value="1"/>
</dbReference>
<gene>
    <name evidence="6" type="ORF">NQ318_015412</name>
</gene>
<reference evidence="6" key="1">
    <citation type="journal article" date="2023" name="Insect Mol. Biol.">
        <title>Genome sequencing provides insights into the evolution of gene families encoding plant cell wall-degrading enzymes in longhorned beetles.</title>
        <authorList>
            <person name="Shin N.R."/>
            <person name="Okamura Y."/>
            <person name="Kirsch R."/>
            <person name="Pauchet Y."/>
        </authorList>
    </citation>
    <scope>NUCLEOTIDE SEQUENCE</scope>
    <source>
        <strain evidence="6">AMC_N1</strain>
    </source>
</reference>
<dbReference type="EMBL" id="JAPWTK010000054">
    <property type="protein sequence ID" value="KAJ8953756.1"/>
    <property type="molecule type" value="Genomic_DNA"/>
</dbReference>
<evidence type="ECO:0000256" key="4">
    <source>
        <dbReference type="SAM" id="SignalP"/>
    </source>
</evidence>
<keyword evidence="2" id="KW-0804">Transcription</keyword>
<evidence type="ECO:0000256" key="1">
    <source>
        <dbReference type="ARBA" id="ARBA00023015"/>
    </source>
</evidence>
<keyword evidence="3" id="KW-0675">Receptor</keyword>
<keyword evidence="7" id="KW-1185">Reference proteome</keyword>
<name>A0AAV8YQU8_9CUCU</name>
<protein>
    <recommendedName>
        <fullName evidence="5">NR LBD domain-containing protein</fullName>
    </recommendedName>
</protein>
<dbReference type="AlphaFoldDB" id="A0AAV8YQU8"/>
<dbReference type="Proteomes" id="UP001162162">
    <property type="component" value="Unassembled WGS sequence"/>
</dbReference>
<dbReference type="InterPro" id="IPR000536">
    <property type="entry name" value="Nucl_hrmn_rcpt_lig-bd"/>
</dbReference>
<dbReference type="InterPro" id="IPR050274">
    <property type="entry name" value="Nuclear_hormone_rcpt_NR2"/>
</dbReference>
<sequence>MGAQVFKEWVLFYLELVWGTKLSHMESSSNDTNPGIVSSPAGLPLTSTPPLATLPLTPTWEMLQETTARLLFMAVRWVRCLAPFQTLSKHDQLLLLQESWKELFLLHLAQWSVPWDLSTLLGCPQARERLPADVHTATEIKTIQK</sequence>
<keyword evidence="4" id="KW-0732">Signal</keyword>
<feature type="chain" id="PRO_5043754029" description="NR LBD domain-containing protein" evidence="4">
    <location>
        <begin position="20"/>
        <end position="145"/>
    </location>
</feature>
<evidence type="ECO:0000313" key="7">
    <source>
        <dbReference type="Proteomes" id="UP001162162"/>
    </source>
</evidence>
<comment type="caution">
    <text evidence="6">The sequence shown here is derived from an EMBL/GenBank/DDBJ whole genome shotgun (WGS) entry which is preliminary data.</text>
</comment>
<keyword evidence="1" id="KW-0805">Transcription regulation</keyword>
<evidence type="ECO:0000256" key="3">
    <source>
        <dbReference type="ARBA" id="ARBA00023170"/>
    </source>
</evidence>